<dbReference type="Gene3D" id="3.40.800.10">
    <property type="entry name" value="Ureohydrolase domain"/>
    <property type="match status" value="1"/>
</dbReference>
<evidence type="ECO:0000313" key="6">
    <source>
        <dbReference type="EMBL" id="RUO62042.1"/>
    </source>
</evidence>
<dbReference type="Pfam" id="PF00491">
    <property type="entry name" value="Arginase"/>
    <property type="match status" value="1"/>
</dbReference>
<dbReference type="GO" id="GO:0046872">
    <property type="term" value="F:metal ion binding"/>
    <property type="evidence" value="ECO:0007669"/>
    <property type="project" value="UniProtKB-KW"/>
</dbReference>
<dbReference type="EMBL" id="PIQA01000013">
    <property type="protein sequence ID" value="RUO62042.1"/>
    <property type="molecule type" value="Genomic_DNA"/>
</dbReference>
<organism evidence="6 7">
    <name type="scientific">Idiomarina piscisalsi</name>
    <dbReference type="NCBI Taxonomy" id="1096243"/>
    <lineage>
        <taxon>Bacteria</taxon>
        <taxon>Pseudomonadati</taxon>
        <taxon>Pseudomonadota</taxon>
        <taxon>Gammaproteobacteria</taxon>
        <taxon>Alteromonadales</taxon>
        <taxon>Idiomarinaceae</taxon>
        <taxon>Idiomarina</taxon>
    </lineage>
</organism>
<reference evidence="6 7" key="1">
    <citation type="journal article" date="2011" name="Front. Microbiol.">
        <title>Genomic signatures of strain selection and enhancement in Bacillus atrophaeus var. globigii, a historical biowarfare simulant.</title>
        <authorList>
            <person name="Gibbons H.S."/>
            <person name="Broomall S.M."/>
            <person name="McNew L.A."/>
            <person name="Daligault H."/>
            <person name="Chapman C."/>
            <person name="Bruce D."/>
            <person name="Karavis M."/>
            <person name="Krepps M."/>
            <person name="McGregor P.A."/>
            <person name="Hong C."/>
            <person name="Park K.H."/>
            <person name="Akmal A."/>
            <person name="Feldman A."/>
            <person name="Lin J.S."/>
            <person name="Chang W.E."/>
            <person name="Higgs B.W."/>
            <person name="Demirev P."/>
            <person name="Lindquist J."/>
            <person name="Liem A."/>
            <person name="Fochler E."/>
            <person name="Read T.D."/>
            <person name="Tapia R."/>
            <person name="Johnson S."/>
            <person name="Bishop-Lilly K.A."/>
            <person name="Detter C."/>
            <person name="Han C."/>
            <person name="Sozhamannan S."/>
            <person name="Rosenzweig C.N."/>
            <person name="Skowronski E.W."/>
        </authorList>
    </citation>
    <scope>NUCLEOTIDE SEQUENCE [LARGE SCALE GENOMIC DNA]</scope>
    <source>
        <strain evidence="6 7">TPS4-2</strain>
    </source>
</reference>
<protein>
    <submittedName>
        <fullName evidence="6">Arginase</fullName>
    </submittedName>
</protein>
<comment type="similarity">
    <text evidence="5">Belongs to the arginase family.</text>
</comment>
<dbReference type="InterPro" id="IPR006035">
    <property type="entry name" value="Ureohydrolase"/>
</dbReference>
<keyword evidence="1" id="KW-0479">Metal-binding</keyword>
<dbReference type="GO" id="GO:0033389">
    <property type="term" value="P:putrescine biosynthetic process from arginine, via agmatine"/>
    <property type="evidence" value="ECO:0007669"/>
    <property type="project" value="TreeGrafter"/>
</dbReference>
<evidence type="ECO:0000256" key="3">
    <source>
        <dbReference type="ARBA" id="ARBA00022808"/>
    </source>
</evidence>
<name>A0A432YM85_9GAMM</name>
<evidence type="ECO:0000256" key="2">
    <source>
        <dbReference type="ARBA" id="ARBA00022801"/>
    </source>
</evidence>
<dbReference type="SUPFAM" id="SSF52768">
    <property type="entry name" value="Arginase/deacetylase"/>
    <property type="match status" value="1"/>
</dbReference>
<dbReference type="AlphaFoldDB" id="A0A432YM85"/>
<dbReference type="PANTHER" id="PTHR11358">
    <property type="entry name" value="ARGINASE/AGMATINASE"/>
    <property type="match status" value="1"/>
</dbReference>
<keyword evidence="4" id="KW-0464">Manganese</keyword>
<dbReference type="InterPro" id="IPR023696">
    <property type="entry name" value="Ureohydrolase_dom_sf"/>
</dbReference>
<comment type="caution">
    <text evidence="6">The sequence shown here is derived from an EMBL/GenBank/DDBJ whole genome shotgun (WGS) entry which is preliminary data.</text>
</comment>
<evidence type="ECO:0000256" key="4">
    <source>
        <dbReference type="ARBA" id="ARBA00023211"/>
    </source>
</evidence>
<accession>A0A432YM85</accession>
<dbReference type="RefSeq" id="WP_126752867.1">
    <property type="nucleotide sequence ID" value="NZ_JBHUMT010000003.1"/>
</dbReference>
<dbReference type="Proteomes" id="UP000288361">
    <property type="component" value="Unassembled WGS sequence"/>
</dbReference>
<dbReference type="CDD" id="cd09988">
    <property type="entry name" value="Formimidoylglutamase"/>
    <property type="match status" value="1"/>
</dbReference>
<dbReference type="GO" id="GO:0006547">
    <property type="term" value="P:L-histidine metabolic process"/>
    <property type="evidence" value="ECO:0007669"/>
    <property type="project" value="UniProtKB-KW"/>
</dbReference>
<dbReference type="GO" id="GO:0008783">
    <property type="term" value="F:agmatinase activity"/>
    <property type="evidence" value="ECO:0007669"/>
    <property type="project" value="TreeGrafter"/>
</dbReference>
<keyword evidence="2" id="KW-0378">Hydrolase</keyword>
<sequence>MSDISFLELTDPAKWVNVREHETKIGQAIRVLSEEGTYEESLKSAWEDGQRVALVGIPESIGVRGNLGRAGAEDGWQAFLKSFLNLQKTGLLSTHELLLVGAVNCADLMDTAADLDAKNPHDLAELRELCAQVDARVRAVVTPLFAQGFEVIVIGGGHNNAYPLLKSLSEASEEACGSVNLDPHADFRPREGRHSGNGFSYAYMEGALEYYHVVGLHQGKNSAESLRQLQHAGMRYHTLHRLYERPFYEVMDEVVAKADSWQRPLGIEVDVDALNAVPASAVNYAGLSLAQGFQYVKRLSEVNETRYLHLAEAAPSLCSAGFEEGMKICGQLLSELTTAYLHGRERRR</sequence>
<evidence type="ECO:0000256" key="1">
    <source>
        <dbReference type="ARBA" id="ARBA00022723"/>
    </source>
</evidence>
<keyword evidence="3" id="KW-0369">Histidine metabolism</keyword>
<proteinExistence type="inferred from homology"/>
<evidence type="ECO:0000256" key="5">
    <source>
        <dbReference type="PROSITE-ProRule" id="PRU00742"/>
    </source>
</evidence>
<dbReference type="PROSITE" id="PS51409">
    <property type="entry name" value="ARGINASE_2"/>
    <property type="match status" value="1"/>
</dbReference>
<dbReference type="PANTHER" id="PTHR11358:SF35">
    <property type="entry name" value="FORMIMIDOYLGLUTAMASE"/>
    <property type="match status" value="1"/>
</dbReference>
<gene>
    <name evidence="6" type="ORF">CWI73_11270</name>
</gene>
<evidence type="ECO:0000313" key="7">
    <source>
        <dbReference type="Proteomes" id="UP000288361"/>
    </source>
</evidence>